<protein>
    <submittedName>
        <fullName evidence="2">Uncharacterized protein</fullName>
    </submittedName>
</protein>
<dbReference type="Proteomes" id="UP000613580">
    <property type="component" value="Unassembled WGS sequence"/>
</dbReference>
<feature type="region of interest" description="Disordered" evidence="1">
    <location>
        <begin position="168"/>
        <end position="286"/>
    </location>
</feature>
<evidence type="ECO:0000313" key="3">
    <source>
        <dbReference type="Proteomes" id="UP000613580"/>
    </source>
</evidence>
<feature type="compositionally biased region" description="Acidic residues" evidence="1">
    <location>
        <begin position="139"/>
        <end position="149"/>
    </location>
</feature>
<evidence type="ECO:0000313" key="2">
    <source>
        <dbReference type="EMBL" id="KAF7299675.1"/>
    </source>
</evidence>
<dbReference type="AlphaFoldDB" id="A0A8H6SHD8"/>
<keyword evidence="3" id="KW-1185">Reference proteome</keyword>
<feature type="compositionally biased region" description="Polar residues" evidence="1">
    <location>
        <begin position="180"/>
        <end position="189"/>
    </location>
</feature>
<comment type="caution">
    <text evidence="2">The sequence shown here is derived from an EMBL/GenBank/DDBJ whole genome shotgun (WGS) entry which is preliminary data.</text>
</comment>
<feature type="region of interest" description="Disordered" evidence="1">
    <location>
        <begin position="126"/>
        <end position="149"/>
    </location>
</feature>
<evidence type="ECO:0000256" key="1">
    <source>
        <dbReference type="SAM" id="MobiDB-lite"/>
    </source>
</evidence>
<gene>
    <name evidence="2" type="ORF">HMN09_00973000</name>
</gene>
<feature type="compositionally biased region" description="Polar residues" evidence="1">
    <location>
        <begin position="225"/>
        <end position="239"/>
    </location>
</feature>
<sequence>MIRRFSFSSIFSKEDRDSAGGARSEATPPLPPLVHPFHDAQSVVSMSLEGEALIDDDPFADLSAGALPVKAPAEAISLTALIEADKVVISQVPRGHVGAGLPAEPWNDGPVITPPVMMTTRPFPAIQQTPFPQSKDLDESPFEDDDEDVDELDDLDLNDLGINFESQKEFEPAVSRRLSKQLSPSTPAKGNTKPPVVQSGPLRKKAMLPPLDTSRQRIRPRALTSVATSGSRFRSSTLVGDTLHFAPTSPHQASATVMLSPPWDPPPLTRDTSEDDTGSSVSSHSESYHWKTKDLFHLPPPPTPLETSPGKHSLNPISILLPRPRLISDASVIAVDSDKVSLAPSTRTLGKSSMRRIKSQFGLLRRIPSAAVLASS</sequence>
<name>A0A8H6SHD8_MYCCL</name>
<accession>A0A8H6SHD8</accession>
<reference evidence="2" key="1">
    <citation type="submission" date="2020-05" db="EMBL/GenBank/DDBJ databases">
        <title>Mycena genomes resolve the evolution of fungal bioluminescence.</title>
        <authorList>
            <person name="Tsai I.J."/>
        </authorList>
    </citation>
    <scope>NUCLEOTIDE SEQUENCE</scope>
    <source>
        <strain evidence="2">110903Hualien_Pintung</strain>
    </source>
</reference>
<organism evidence="2 3">
    <name type="scientific">Mycena chlorophos</name>
    <name type="common">Agaric fungus</name>
    <name type="synonym">Agaricus chlorophos</name>
    <dbReference type="NCBI Taxonomy" id="658473"/>
    <lineage>
        <taxon>Eukaryota</taxon>
        <taxon>Fungi</taxon>
        <taxon>Dikarya</taxon>
        <taxon>Basidiomycota</taxon>
        <taxon>Agaricomycotina</taxon>
        <taxon>Agaricomycetes</taxon>
        <taxon>Agaricomycetidae</taxon>
        <taxon>Agaricales</taxon>
        <taxon>Marasmiineae</taxon>
        <taxon>Mycenaceae</taxon>
        <taxon>Mycena</taxon>
    </lineage>
</organism>
<proteinExistence type="predicted"/>
<dbReference type="EMBL" id="JACAZE010000014">
    <property type="protein sequence ID" value="KAF7299675.1"/>
    <property type="molecule type" value="Genomic_DNA"/>
</dbReference>